<dbReference type="InterPro" id="IPR007197">
    <property type="entry name" value="rSAM"/>
</dbReference>
<proteinExistence type="inferred from homology"/>
<dbReference type="InterPro" id="IPR013785">
    <property type="entry name" value="Aldolase_TIM"/>
</dbReference>
<comment type="cofactor">
    <cofactor evidence="1">
        <name>[4Fe-4S] cluster</name>
        <dbReference type="ChEBI" id="CHEBI:49883"/>
    </cofactor>
</comment>
<evidence type="ECO:0000313" key="10">
    <source>
        <dbReference type="Proteomes" id="UP000182429"/>
    </source>
</evidence>
<evidence type="ECO:0000256" key="7">
    <source>
        <dbReference type="ARBA" id="ARBA00023601"/>
    </source>
</evidence>
<organism evidence="9 10">
    <name type="scientific">Kandleria vitulina</name>
    <dbReference type="NCBI Taxonomy" id="1630"/>
    <lineage>
        <taxon>Bacteria</taxon>
        <taxon>Bacillati</taxon>
        <taxon>Bacillota</taxon>
        <taxon>Erysipelotrichia</taxon>
        <taxon>Erysipelotrichales</taxon>
        <taxon>Coprobacillaceae</taxon>
        <taxon>Kandleria</taxon>
    </lineage>
</organism>
<dbReference type="EMBL" id="FNNF01000040">
    <property type="protein sequence ID" value="SDW72560.1"/>
    <property type="molecule type" value="Genomic_DNA"/>
</dbReference>
<dbReference type="GO" id="GO:0016491">
    <property type="term" value="F:oxidoreductase activity"/>
    <property type="evidence" value="ECO:0007669"/>
    <property type="project" value="InterPro"/>
</dbReference>
<evidence type="ECO:0000256" key="4">
    <source>
        <dbReference type="ARBA" id="ARBA00022723"/>
    </source>
</evidence>
<dbReference type="InterPro" id="IPR023867">
    <property type="entry name" value="Sulphatase_maturase_rSAM"/>
</dbReference>
<keyword evidence="4" id="KW-0479">Metal-binding</keyword>
<dbReference type="PROSITE" id="PS01305">
    <property type="entry name" value="MOAA_NIFB_PQQE"/>
    <property type="match status" value="1"/>
</dbReference>
<dbReference type="SFLD" id="SFLDG01067">
    <property type="entry name" value="SPASM/twitch_domain_containing"/>
    <property type="match status" value="1"/>
</dbReference>
<dbReference type="PANTHER" id="PTHR43273:SF3">
    <property type="entry name" value="ANAEROBIC SULFATASE-MATURATING ENZYME HOMOLOG ASLB-RELATED"/>
    <property type="match status" value="1"/>
</dbReference>
<evidence type="ECO:0000256" key="6">
    <source>
        <dbReference type="ARBA" id="ARBA00023014"/>
    </source>
</evidence>
<dbReference type="RefSeq" id="WP_035885243.1">
    <property type="nucleotide sequence ID" value="NZ_FNNF01000040.1"/>
</dbReference>
<dbReference type="SUPFAM" id="SSF102114">
    <property type="entry name" value="Radical SAM enzymes"/>
    <property type="match status" value="1"/>
</dbReference>
<dbReference type="PANTHER" id="PTHR43273">
    <property type="entry name" value="ANAEROBIC SULFATASE-MATURATING ENZYME HOMOLOG ASLB-RELATED"/>
    <property type="match status" value="1"/>
</dbReference>
<dbReference type="Proteomes" id="UP000182429">
    <property type="component" value="Unassembled WGS sequence"/>
</dbReference>
<comment type="similarity">
    <text evidence="7">Belongs to the radical SAM superfamily. Anaerobic sulfatase-maturating enzyme family.</text>
</comment>
<evidence type="ECO:0000313" key="9">
    <source>
        <dbReference type="EMBL" id="SDW72560.1"/>
    </source>
</evidence>
<reference evidence="9 10" key="1">
    <citation type="submission" date="2016-10" db="EMBL/GenBank/DDBJ databases">
        <authorList>
            <person name="de Groot N.N."/>
        </authorList>
    </citation>
    <scope>NUCLEOTIDE SEQUENCE [LARGE SCALE GENOMIC DNA]</scope>
    <source>
        <strain evidence="9 10">S3b</strain>
    </source>
</reference>
<dbReference type="Pfam" id="PF04055">
    <property type="entry name" value="Radical_SAM"/>
    <property type="match status" value="1"/>
</dbReference>
<feature type="domain" description="Radical SAM core" evidence="8">
    <location>
        <begin position="84"/>
        <end position="258"/>
    </location>
</feature>
<dbReference type="SFLD" id="SFLDG01386">
    <property type="entry name" value="main_SPASM_domain-containing"/>
    <property type="match status" value="1"/>
</dbReference>
<protein>
    <recommendedName>
        <fullName evidence="8">Radical SAM core domain-containing protein</fullName>
    </recommendedName>
</protein>
<dbReference type="CDD" id="cd01335">
    <property type="entry name" value="Radical_SAM"/>
    <property type="match status" value="1"/>
</dbReference>
<dbReference type="GO" id="GO:0046872">
    <property type="term" value="F:metal ion binding"/>
    <property type="evidence" value="ECO:0007669"/>
    <property type="project" value="UniProtKB-KW"/>
</dbReference>
<dbReference type="Gene3D" id="3.20.20.70">
    <property type="entry name" value="Aldolase class I"/>
    <property type="match status" value="1"/>
</dbReference>
<dbReference type="AlphaFoldDB" id="A0A1H2VW34"/>
<keyword evidence="5" id="KW-0408">Iron</keyword>
<dbReference type="SFLD" id="SFLDS00029">
    <property type="entry name" value="Radical_SAM"/>
    <property type="match status" value="1"/>
</dbReference>
<evidence type="ECO:0000259" key="8">
    <source>
        <dbReference type="Pfam" id="PF04055"/>
    </source>
</evidence>
<evidence type="ECO:0000256" key="5">
    <source>
        <dbReference type="ARBA" id="ARBA00023004"/>
    </source>
</evidence>
<keyword evidence="3" id="KW-0949">S-adenosyl-L-methionine</keyword>
<dbReference type="InterPro" id="IPR023885">
    <property type="entry name" value="4Fe4S-binding_SPASM_dom"/>
</dbReference>
<dbReference type="InterPro" id="IPR058240">
    <property type="entry name" value="rSAM_sf"/>
</dbReference>
<sequence length="461" mass="53691">MMGEFIKIYKTLNGYYVFDVNTKTIIKISRNTYLALRNKNPNHEIKKLKSKGYLSNKRIEKIGIDNFNNLGNLLDNCLSHLILQVTQQCNLQCGYCPYANFDNFENRSHSDRNMEWDTAKRSLDFFIEHSNGCDELNIGFYGGEPLLNFELIKRCVEYIKENVVGKKLAYNLTTNATLINIEQMSYFIDNNFQITLSIDGPEIIHDKFRRFPNGHGTFEIIIHNLHKLYNKFGDKLYKYLSINMVVVPNCNFDDLLKVENDMLLKNIDISLNFVDDTYTNNRSIASNDFIEKYNYHMFISLLKCFKILPSVHSSKLFKITEARLLDNFFEFKEKMECVPTTGIPSGPCIPGKRRLFVNVDGDFFPCEKVSETSNAMRIGNLSSGFEIDKVGKLINISQMNADNCKNCWAFMFCEICARSIDNEGELSINKMRELCELQRKNAMLFLREITLKYEFERLYKE</sequence>
<gene>
    <name evidence="9" type="ORF">SAMN04487759_14010</name>
</gene>
<dbReference type="SFLD" id="SFLDG01384">
    <property type="entry name" value="thioether_bond_formation_requi"/>
    <property type="match status" value="1"/>
</dbReference>
<evidence type="ECO:0000256" key="2">
    <source>
        <dbReference type="ARBA" id="ARBA00022485"/>
    </source>
</evidence>
<accession>A0A1H2VW34</accession>
<dbReference type="OrthoDB" id="9808591at2"/>
<dbReference type="InterPro" id="IPR000385">
    <property type="entry name" value="MoaA_NifB_PqqE_Fe-S-bd_CS"/>
</dbReference>
<keyword evidence="6" id="KW-0411">Iron-sulfur</keyword>
<dbReference type="NCBIfam" id="TIGR04085">
    <property type="entry name" value="rSAM_more_4Fe4S"/>
    <property type="match status" value="1"/>
</dbReference>
<dbReference type="GO" id="GO:0051539">
    <property type="term" value="F:4 iron, 4 sulfur cluster binding"/>
    <property type="evidence" value="ECO:0007669"/>
    <property type="project" value="UniProtKB-KW"/>
</dbReference>
<evidence type="ECO:0000256" key="1">
    <source>
        <dbReference type="ARBA" id="ARBA00001966"/>
    </source>
</evidence>
<evidence type="ECO:0000256" key="3">
    <source>
        <dbReference type="ARBA" id="ARBA00022691"/>
    </source>
</evidence>
<name>A0A1H2VW34_9FIRM</name>
<keyword evidence="2" id="KW-0004">4Fe-4S</keyword>